<feature type="transmembrane region" description="Helical" evidence="1">
    <location>
        <begin position="37"/>
        <end position="56"/>
    </location>
</feature>
<protein>
    <recommendedName>
        <fullName evidence="3">Type II secretion system protein GspF domain-containing protein</fullName>
    </recommendedName>
</protein>
<dbReference type="PANTHER" id="PTHR35007">
    <property type="entry name" value="INTEGRAL MEMBRANE PROTEIN-RELATED"/>
    <property type="match status" value="1"/>
</dbReference>
<name>X0YK06_9ZZZZ</name>
<dbReference type="EMBL" id="BART01000784">
    <property type="protein sequence ID" value="GAG56360.1"/>
    <property type="molecule type" value="Genomic_DNA"/>
</dbReference>
<evidence type="ECO:0008006" key="3">
    <source>
        <dbReference type="Google" id="ProtNLM"/>
    </source>
</evidence>
<feature type="transmembrane region" description="Helical" evidence="1">
    <location>
        <begin position="12"/>
        <end position="31"/>
    </location>
</feature>
<dbReference type="PANTHER" id="PTHR35007:SF2">
    <property type="entry name" value="PILUS ASSEMBLE PROTEIN"/>
    <property type="match status" value="1"/>
</dbReference>
<sequence>FENKISLTLESLIGYKVILFVLFMIAGGLVGNNPVNSGILSITGGAAGYFIPNLLLRSFRYRRQKEIDKDLPYVIDLLSVATLSGQNIYNAVKIVIEKYKGSICAELSNFIKDVDIGIGKFEAYRNLIDKSSSEDFKSFIFLLIQAERYGSSTRIQLFLRTTSSAILLQFRLSKNNKFCATASEAASEAFFVSSLAIKIRQRSKISKNKTVNITTTANVKKEIFPLFFAFKFSSNIPSSYYF</sequence>
<keyword evidence="1" id="KW-0812">Transmembrane</keyword>
<gene>
    <name evidence="2" type="ORF">S01H4_03257</name>
</gene>
<keyword evidence="1" id="KW-0472">Membrane</keyword>
<evidence type="ECO:0000313" key="2">
    <source>
        <dbReference type="EMBL" id="GAG56360.1"/>
    </source>
</evidence>
<evidence type="ECO:0000256" key="1">
    <source>
        <dbReference type="SAM" id="Phobius"/>
    </source>
</evidence>
<keyword evidence="1" id="KW-1133">Transmembrane helix</keyword>
<reference evidence="2" key="1">
    <citation type="journal article" date="2014" name="Front. Microbiol.">
        <title>High frequency of phylogenetically diverse reductive dehalogenase-homologous genes in deep subseafloor sedimentary metagenomes.</title>
        <authorList>
            <person name="Kawai M."/>
            <person name="Futagami T."/>
            <person name="Toyoda A."/>
            <person name="Takaki Y."/>
            <person name="Nishi S."/>
            <person name="Hori S."/>
            <person name="Arai W."/>
            <person name="Tsubouchi T."/>
            <person name="Morono Y."/>
            <person name="Uchiyama I."/>
            <person name="Ito T."/>
            <person name="Fujiyama A."/>
            <person name="Inagaki F."/>
            <person name="Takami H."/>
        </authorList>
    </citation>
    <scope>NUCLEOTIDE SEQUENCE</scope>
    <source>
        <strain evidence="2">Expedition CK06-06</strain>
    </source>
</reference>
<proteinExistence type="predicted"/>
<dbReference type="AlphaFoldDB" id="X0YK06"/>
<feature type="non-terminal residue" evidence="2">
    <location>
        <position position="1"/>
    </location>
</feature>
<accession>X0YK06</accession>
<organism evidence="2">
    <name type="scientific">marine sediment metagenome</name>
    <dbReference type="NCBI Taxonomy" id="412755"/>
    <lineage>
        <taxon>unclassified sequences</taxon>
        <taxon>metagenomes</taxon>
        <taxon>ecological metagenomes</taxon>
    </lineage>
</organism>
<comment type="caution">
    <text evidence="2">The sequence shown here is derived from an EMBL/GenBank/DDBJ whole genome shotgun (WGS) entry which is preliminary data.</text>
</comment>